<evidence type="ECO:0000313" key="1">
    <source>
        <dbReference type="EMBL" id="EDK36371.2"/>
    </source>
</evidence>
<name>A5DB13_PICGU</name>
<dbReference type="Proteomes" id="UP000001997">
    <property type="component" value="Unassembled WGS sequence"/>
</dbReference>
<keyword evidence="2" id="KW-1185">Reference proteome</keyword>
<dbReference type="VEuPathDB" id="FungiDB:PGUG_00468"/>
<reference evidence="1 2" key="1">
    <citation type="journal article" date="2009" name="Nature">
        <title>Evolution of pathogenicity and sexual reproduction in eight Candida genomes.</title>
        <authorList>
            <person name="Butler G."/>
            <person name="Rasmussen M.D."/>
            <person name="Lin M.F."/>
            <person name="Santos M.A."/>
            <person name="Sakthikumar S."/>
            <person name="Munro C.A."/>
            <person name="Rheinbay E."/>
            <person name="Grabherr M."/>
            <person name="Forche A."/>
            <person name="Reedy J.L."/>
            <person name="Agrafioti I."/>
            <person name="Arnaud M.B."/>
            <person name="Bates S."/>
            <person name="Brown A.J."/>
            <person name="Brunke S."/>
            <person name="Costanzo M.C."/>
            <person name="Fitzpatrick D.A."/>
            <person name="de Groot P.W."/>
            <person name="Harris D."/>
            <person name="Hoyer L.L."/>
            <person name="Hube B."/>
            <person name="Klis F.M."/>
            <person name="Kodira C."/>
            <person name="Lennard N."/>
            <person name="Logue M.E."/>
            <person name="Martin R."/>
            <person name="Neiman A.M."/>
            <person name="Nikolaou E."/>
            <person name="Quail M.A."/>
            <person name="Quinn J."/>
            <person name="Santos M.C."/>
            <person name="Schmitzberger F.F."/>
            <person name="Sherlock G."/>
            <person name="Shah P."/>
            <person name="Silverstein K.A."/>
            <person name="Skrzypek M.S."/>
            <person name="Soll D."/>
            <person name="Staggs R."/>
            <person name="Stansfield I."/>
            <person name="Stumpf M.P."/>
            <person name="Sudbery P.E."/>
            <person name="Srikantha T."/>
            <person name="Zeng Q."/>
            <person name="Berman J."/>
            <person name="Berriman M."/>
            <person name="Heitman J."/>
            <person name="Gow N.A."/>
            <person name="Lorenz M.C."/>
            <person name="Birren B.W."/>
            <person name="Kellis M."/>
            <person name="Cuomo C.A."/>
        </authorList>
    </citation>
    <scope>NUCLEOTIDE SEQUENCE [LARGE SCALE GENOMIC DNA]</scope>
    <source>
        <strain evidence="2">ATCC 6260 / CBS 566 / DSM 6381 / JCM 1539 / NBRC 10279 / NRRL Y-324</strain>
    </source>
</reference>
<proteinExistence type="predicted"/>
<dbReference type="GeneID" id="5129403"/>
<protein>
    <submittedName>
        <fullName evidence="1">Uncharacterized protein</fullName>
    </submittedName>
</protein>
<gene>
    <name evidence="1" type="ORF">PGUG_00468</name>
</gene>
<dbReference type="HOGENOM" id="CLU_1016028_0_0_1"/>
<dbReference type="InParanoid" id="A5DB13"/>
<accession>A5DB13</accession>
<organism evidence="1 2">
    <name type="scientific">Meyerozyma guilliermondii (strain ATCC 6260 / CBS 566 / DSM 6381 / JCM 1539 / NBRC 10279 / NRRL Y-324)</name>
    <name type="common">Yeast</name>
    <name type="synonym">Candida guilliermondii</name>
    <dbReference type="NCBI Taxonomy" id="294746"/>
    <lineage>
        <taxon>Eukaryota</taxon>
        <taxon>Fungi</taxon>
        <taxon>Dikarya</taxon>
        <taxon>Ascomycota</taxon>
        <taxon>Saccharomycotina</taxon>
        <taxon>Pichiomycetes</taxon>
        <taxon>Debaryomycetaceae</taxon>
        <taxon>Meyerozyma</taxon>
    </lineage>
</organism>
<sequence>MALCSSNHFSEKVSSLKDIEICAVVYRSLAVIRVSTSHTDTKTQQPLHCSEYLQGRTLGRNSFTGLGTVTVIHTTLPINLSGSCLHGYFTFSSLSVLLSSLSLIWFLWDLISHSLGISRLIQFLFCSHHRSFVCNSSLGCFGDSQSDFAIGPSSHVSCQVYIVDLTISIFTNLDHVVKVLSRFIHSGYRVVSQQFRCNYFVFWIRCRPHILRNPIHYYAKQQQHQDVTNDFSHRSCEKSTRHLIVWRSKLLFGTWFHVIGPGKPIVFVGSLHGQ</sequence>
<dbReference type="AlphaFoldDB" id="A5DB13"/>
<evidence type="ECO:0000313" key="2">
    <source>
        <dbReference type="Proteomes" id="UP000001997"/>
    </source>
</evidence>
<dbReference type="RefSeq" id="XP_001487092.2">
    <property type="nucleotide sequence ID" value="XM_001487042.1"/>
</dbReference>
<dbReference type="KEGG" id="pgu:PGUG_00468"/>
<dbReference type="EMBL" id="CH408155">
    <property type="protein sequence ID" value="EDK36371.2"/>
    <property type="molecule type" value="Genomic_DNA"/>
</dbReference>